<dbReference type="OrthoDB" id="3188871at2759"/>
<protein>
    <submittedName>
        <fullName evidence="1">Uncharacterized protein</fullName>
    </submittedName>
</protein>
<proteinExistence type="predicted"/>
<evidence type="ECO:0000313" key="2">
    <source>
        <dbReference type="Proteomes" id="UP000757232"/>
    </source>
</evidence>
<comment type="caution">
    <text evidence="1">The sequence shown here is derived from an EMBL/GenBank/DDBJ whole genome shotgun (WGS) entry which is preliminary data.</text>
</comment>
<sequence length="165" mass="18223">MSANIVLPPLKTWAEQHLTGLITAKSADDFSRAFDNFLAKDVKIIFNGEPQTRDQYKQTLQSERFDEQGAVVKVLNSLQAPLLGKQDTAESGVVGLFYDATYVEGIRIRDAAVEHSVQSSLNIQVAEDQSIPLPPAGIRGFSDRRRVFALNQVYVDLRGDITSNA</sequence>
<accession>A0A9Q5HXW1</accession>
<gene>
    <name evidence="1" type="ORF">A7U60_g4893</name>
</gene>
<dbReference type="AlphaFoldDB" id="A0A9Q5HXW1"/>
<organism evidence="1 2">
    <name type="scientific">Sanghuangporus baumii</name>
    <name type="common">Phellinus baumii</name>
    <dbReference type="NCBI Taxonomy" id="108892"/>
    <lineage>
        <taxon>Eukaryota</taxon>
        <taxon>Fungi</taxon>
        <taxon>Dikarya</taxon>
        <taxon>Basidiomycota</taxon>
        <taxon>Agaricomycotina</taxon>
        <taxon>Agaricomycetes</taxon>
        <taxon>Hymenochaetales</taxon>
        <taxon>Hymenochaetaceae</taxon>
        <taxon>Sanghuangporus</taxon>
    </lineage>
</organism>
<name>A0A9Q5HXW1_SANBA</name>
<keyword evidence="2" id="KW-1185">Reference proteome</keyword>
<reference evidence="1" key="1">
    <citation type="submission" date="2016-06" db="EMBL/GenBank/DDBJ databases">
        <title>Draft Genome sequence of the fungus Inonotus baumii.</title>
        <authorList>
            <person name="Zhu H."/>
            <person name="Lin W."/>
        </authorList>
    </citation>
    <scope>NUCLEOTIDE SEQUENCE</scope>
    <source>
        <strain evidence="1">821</strain>
    </source>
</reference>
<dbReference type="EMBL" id="LNZH02000186">
    <property type="protein sequence ID" value="OCB87936.1"/>
    <property type="molecule type" value="Genomic_DNA"/>
</dbReference>
<dbReference type="Proteomes" id="UP000757232">
    <property type="component" value="Unassembled WGS sequence"/>
</dbReference>
<evidence type="ECO:0000313" key="1">
    <source>
        <dbReference type="EMBL" id="OCB87936.1"/>
    </source>
</evidence>